<dbReference type="AlphaFoldDB" id="A0A2W6NQ60"/>
<dbReference type="Proteomes" id="UP000249204">
    <property type="component" value="Unassembled WGS sequence"/>
</dbReference>
<dbReference type="RefSeq" id="WP_111268549.1">
    <property type="nucleotide sequence ID" value="NZ_QKWW01000006.1"/>
</dbReference>
<protein>
    <submittedName>
        <fullName evidence="1">Uncharacterized protein</fullName>
    </submittedName>
</protein>
<proteinExistence type="predicted"/>
<evidence type="ECO:0000313" key="2">
    <source>
        <dbReference type="Proteomes" id="UP000249204"/>
    </source>
</evidence>
<evidence type="ECO:0000313" key="1">
    <source>
        <dbReference type="EMBL" id="PZT57398.1"/>
    </source>
</evidence>
<accession>A0A2W6NQ60</accession>
<name>A0A2W6NQ60_9BACL</name>
<comment type="caution">
    <text evidence="1">The sequence shown here is derived from an EMBL/GenBank/DDBJ whole genome shotgun (WGS) entry which is preliminary data.</text>
</comment>
<organism evidence="1 2">
    <name type="scientific">Paenibacillus silvae</name>
    <dbReference type="NCBI Taxonomy" id="1325358"/>
    <lineage>
        <taxon>Bacteria</taxon>
        <taxon>Bacillati</taxon>
        <taxon>Bacillota</taxon>
        <taxon>Bacilli</taxon>
        <taxon>Bacillales</taxon>
        <taxon>Paenibacillaceae</taxon>
        <taxon>Paenibacillus</taxon>
    </lineage>
</organism>
<gene>
    <name evidence="1" type="ORF">DN757_01710</name>
</gene>
<reference evidence="1 2" key="1">
    <citation type="submission" date="2018-06" db="EMBL/GenBank/DDBJ databases">
        <title>Isolation of heavy metals resistant Paenibacillus silvae NC2 from Gold-Copper mine in ZiJin, China.</title>
        <authorList>
            <person name="Xu J."/>
            <person name="Mazhar H.S."/>
            <person name="Rensing C."/>
        </authorList>
    </citation>
    <scope>NUCLEOTIDE SEQUENCE [LARGE SCALE GENOMIC DNA]</scope>
    <source>
        <strain evidence="1 2">NC2</strain>
    </source>
</reference>
<dbReference type="EMBL" id="QKWW01000006">
    <property type="protein sequence ID" value="PZT57398.1"/>
    <property type="molecule type" value="Genomic_DNA"/>
</dbReference>
<sequence length="79" mass="9628">MSEKVRRYDDLIIEYMLENLPLEKELVISLVHKSSVMEILKEDEEFIGHYPPDYWVEYILNEWNDILKQTTETLKRIKI</sequence>